<accession>A0A1I7ZM47</accession>
<proteinExistence type="predicted"/>
<evidence type="ECO:0000313" key="3">
    <source>
        <dbReference type="WBParaSite" id="L893_g27795.t1"/>
    </source>
</evidence>
<sequence>MTLLAQEYANLERELASLRDQINRQNTTIHSLTSLLHKSPAPQQQFQTVEKNDDWRRFLLFTNNNSSKEAKKGKPKIVTVEAINSFLLNACQLLPSAVKDVKKKTNSKNSVELDSEENVLRVLKLLESLRDAEGNLPWSTRIVRDWPPEQKAIRDKAFQEVGVKGAGHYVDEIDLKVKPCRTPASLSNPNQINQQKQTPVVTTPLNFRTSIVFHFGNIVFHFGKSSTINPGNVETKFAQLLRNCGGAIQNIANKKSCPVSRLVVNFVDEESASTVLKTFQEKKIRDELSPEFRKCRISFNLPKHLQSRRNDLYKEVNNKKVSFGIRNLYVDEYDLTIKERPAGVSLSPATSTYTLNEPSVMYSEEGEEEFKKRPFKIFFSDPKYARMSYFQLMEELFGLDASDIQLEGKVQGGLSLSLNPACQKSLEELLEGLPSGVYFRW</sequence>
<evidence type="ECO:0000256" key="1">
    <source>
        <dbReference type="SAM" id="Coils"/>
    </source>
</evidence>
<dbReference type="Proteomes" id="UP000095287">
    <property type="component" value="Unplaced"/>
</dbReference>
<name>A0A1I7ZM47_9BILA</name>
<dbReference type="WBParaSite" id="L893_g27795.t1">
    <property type="protein sequence ID" value="L893_g27795.t1"/>
    <property type="gene ID" value="L893_g27795"/>
</dbReference>
<reference evidence="3" key="1">
    <citation type="submission" date="2016-11" db="UniProtKB">
        <authorList>
            <consortium name="WormBaseParasite"/>
        </authorList>
    </citation>
    <scope>IDENTIFICATION</scope>
</reference>
<keyword evidence="1" id="KW-0175">Coiled coil</keyword>
<organism evidence="2 3">
    <name type="scientific">Steinernema glaseri</name>
    <dbReference type="NCBI Taxonomy" id="37863"/>
    <lineage>
        <taxon>Eukaryota</taxon>
        <taxon>Metazoa</taxon>
        <taxon>Ecdysozoa</taxon>
        <taxon>Nematoda</taxon>
        <taxon>Chromadorea</taxon>
        <taxon>Rhabditida</taxon>
        <taxon>Tylenchina</taxon>
        <taxon>Panagrolaimomorpha</taxon>
        <taxon>Strongyloidoidea</taxon>
        <taxon>Steinernematidae</taxon>
        <taxon>Steinernema</taxon>
    </lineage>
</organism>
<feature type="coiled-coil region" evidence="1">
    <location>
        <begin position="1"/>
        <end position="28"/>
    </location>
</feature>
<keyword evidence="2" id="KW-1185">Reference proteome</keyword>
<evidence type="ECO:0000313" key="2">
    <source>
        <dbReference type="Proteomes" id="UP000095287"/>
    </source>
</evidence>
<dbReference type="AlphaFoldDB" id="A0A1I7ZM47"/>
<protein>
    <submittedName>
        <fullName evidence="3">RRM domain-containing protein</fullName>
    </submittedName>
</protein>